<dbReference type="PANTHER" id="PTHR43899:SF13">
    <property type="entry name" value="RH59310P"/>
    <property type="match status" value="1"/>
</dbReference>
<evidence type="ECO:0000256" key="2">
    <source>
        <dbReference type="ARBA" id="ARBA00006484"/>
    </source>
</evidence>
<name>A0AAE0KAD3_9PEZI</name>
<organism evidence="5 6">
    <name type="scientific">Lasiosphaeria ovina</name>
    <dbReference type="NCBI Taxonomy" id="92902"/>
    <lineage>
        <taxon>Eukaryota</taxon>
        <taxon>Fungi</taxon>
        <taxon>Dikarya</taxon>
        <taxon>Ascomycota</taxon>
        <taxon>Pezizomycotina</taxon>
        <taxon>Sordariomycetes</taxon>
        <taxon>Sordariomycetidae</taxon>
        <taxon>Sordariales</taxon>
        <taxon>Lasiosphaeriaceae</taxon>
        <taxon>Lasiosphaeria</taxon>
    </lineage>
</organism>
<reference evidence="5" key="2">
    <citation type="submission" date="2023-06" db="EMBL/GenBank/DDBJ databases">
        <authorList>
            <consortium name="Lawrence Berkeley National Laboratory"/>
            <person name="Haridas S."/>
            <person name="Hensen N."/>
            <person name="Bonometti L."/>
            <person name="Westerberg I."/>
            <person name="Brannstrom I.O."/>
            <person name="Guillou S."/>
            <person name="Cros-Aarteil S."/>
            <person name="Calhoun S."/>
            <person name="Kuo A."/>
            <person name="Mondo S."/>
            <person name="Pangilinan J."/>
            <person name="Riley R."/>
            <person name="Labutti K."/>
            <person name="Andreopoulos B."/>
            <person name="Lipzen A."/>
            <person name="Chen C."/>
            <person name="Yanf M."/>
            <person name="Daum C."/>
            <person name="Ng V."/>
            <person name="Clum A."/>
            <person name="Steindorff A."/>
            <person name="Ohm R."/>
            <person name="Martin F."/>
            <person name="Silar P."/>
            <person name="Natvig D."/>
            <person name="Lalanne C."/>
            <person name="Gautier V."/>
            <person name="Ament-Velasquez S.L."/>
            <person name="Kruys A."/>
            <person name="Hutchinson M.I."/>
            <person name="Powell A.J."/>
            <person name="Barry K."/>
            <person name="Miller A.N."/>
            <person name="Grigoriev I.V."/>
            <person name="Debuchy R."/>
            <person name="Gladieux P."/>
            <person name="Thoren M.H."/>
            <person name="Johannesson H."/>
        </authorList>
    </citation>
    <scope>NUCLEOTIDE SEQUENCE</scope>
    <source>
        <strain evidence="5">CBS 958.72</strain>
    </source>
</reference>
<proteinExistence type="inferred from homology"/>
<evidence type="ECO:0000313" key="5">
    <source>
        <dbReference type="EMBL" id="KAK3373113.1"/>
    </source>
</evidence>
<dbReference type="PANTHER" id="PTHR43899">
    <property type="entry name" value="RH59310P"/>
    <property type="match status" value="1"/>
</dbReference>
<sequence length="325" mass="34735">MDVALRLVGAATLATLGYKVLDAASLWLLPAVSLLRYQHRDANGRPCSWALITGASAGIGLGCALELACRGFNIIILGHKPSELAEAKAAILAEAPSVEVRVVVLDAVRATAADIDAALDSVADLGLAVLVNNIGGIAVQDTRRTLRTLDEFTAQDVDNTISLSARFMAQVTRRLIPALKQHSVGARSLIINLSSAAHLGLPQLGPYSSCKGFVNAMTASLARDFRTAGVGVDAIAIIPGDVRSQSNDIAPPSAPDSRQYAKAIMERVGRAVDKDWLTLSPWWPHAAQIWMLRVALPEWLARKALSDEFAKKKQQEALKHANKDD</sequence>
<dbReference type="GO" id="GO:0005783">
    <property type="term" value="C:endoplasmic reticulum"/>
    <property type="evidence" value="ECO:0007669"/>
    <property type="project" value="UniProtKB-SubCell"/>
</dbReference>
<dbReference type="InterPro" id="IPR036291">
    <property type="entry name" value="NAD(P)-bd_dom_sf"/>
</dbReference>
<dbReference type="Pfam" id="PF00106">
    <property type="entry name" value="adh_short"/>
    <property type="match status" value="1"/>
</dbReference>
<comment type="subcellular location">
    <subcellularLocation>
        <location evidence="1">Endoplasmic reticulum</location>
    </subcellularLocation>
</comment>
<evidence type="ECO:0000256" key="4">
    <source>
        <dbReference type="ARBA" id="ARBA00023002"/>
    </source>
</evidence>
<dbReference type="AlphaFoldDB" id="A0AAE0KAD3"/>
<comment type="similarity">
    <text evidence="2">Belongs to the short-chain dehydrogenases/reductases (SDR) family.</text>
</comment>
<accession>A0AAE0KAD3</accession>
<evidence type="ECO:0000256" key="1">
    <source>
        <dbReference type="ARBA" id="ARBA00004240"/>
    </source>
</evidence>
<comment type="caution">
    <text evidence="5">The sequence shown here is derived from an EMBL/GenBank/DDBJ whole genome shotgun (WGS) entry which is preliminary data.</text>
</comment>
<protein>
    <submittedName>
        <fullName evidence="5">Uncharacterized protein</fullName>
    </submittedName>
</protein>
<dbReference type="SUPFAM" id="SSF51735">
    <property type="entry name" value="NAD(P)-binding Rossmann-fold domains"/>
    <property type="match status" value="1"/>
</dbReference>
<gene>
    <name evidence="5" type="ORF">B0T24DRAFT_719858</name>
</gene>
<dbReference type="EMBL" id="JAULSN010000004">
    <property type="protein sequence ID" value="KAK3373113.1"/>
    <property type="molecule type" value="Genomic_DNA"/>
</dbReference>
<dbReference type="InterPro" id="IPR020904">
    <property type="entry name" value="Sc_DH/Rdtase_CS"/>
</dbReference>
<keyword evidence="3" id="KW-0521">NADP</keyword>
<reference evidence="5" key="1">
    <citation type="journal article" date="2023" name="Mol. Phylogenet. Evol.">
        <title>Genome-scale phylogeny and comparative genomics of the fungal order Sordariales.</title>
        <authorList>
            <person name="Hensen N."/>
            <person name="Bonometti L."/>
            <person name="Westerberg I."/>
            <person name="Brannstrom I.O."/>
            <person name="Guillou S."/>
            <person name="Cros-Aarteil S."/>
            <person name="Calhoun S."/>
            <person name="Haridas S."/>
            <person name="Kuo A."/>
            <person name="Mondo S."/>
            <person name="Pangilinan J."/>
            <person name="Riley R."/>
            <person name="LaButti K."/>
            <person name="Andreopoulos B."/>
            <person name="Lipzen A."/>
            <person name="Chen C."/>
            <person name="Yan M."/>
            <person name="Daum C."/>
            <person name="Ng V."/>
            <person name="Clum A."/>
            <person name="Steindorff A."/>
            <person name="Ohm R.A."/>
            <person name="Martin F."/>
            <person name="Silar P."/>
            <person name="Natvig D.O."/>
            <person name="Lalanne C."/>
            <person name="Gautier V."/>
            <person name="Ament-Velasquez S.L."/>
            <person name="Kruys A."/>
            <person name="Hutchinson M.I."/>
            <person name="Powell A.J."/>
            <person name="Barry K."/>
            <person name="Miller A.N."/>
            <person name="Grigoriev I.V."/>
            <person name="Debuchy R."/>
            <person name="Gladieux P."/>
            <person name="Hiltunen Thoren M."/>
            <person name="Johannesson H."/>
        </authorList>
    </citation>
    <scope>NUCLEOTIDE SEQUENCE</scope>
    <source>
        <strain evidence="5">CBS 958.72</strain>
    </source>
</reference>
<dbReference type="PROSITE" id="PS00061">
    <property type="entry name" value="ADH_SHORT"/>
    <property type="match status" value="1"/>
</dbReference>
<keyword evidence="4" id="KW-0560">Oxidoreductase</keyword>
<evidence type="ECO:0000256" key="3">
    <source>
        <dbReference type="ARBA" id="ARBA00022857"/>
    </source>
</evidence>
<dbReference type="Proteomes" id="UP001287356">
    <property type="component" value="Unassembled WGS sequence"/>
</dbReference>
<dbReference type="InterPro" id="IPR051019">
    <property type="entry name" value="VLCFA-Steroid_DH"/>
</dbReference>
<dbReference type="InterPro" id="IPR002347">
    <property type="entry name" value="SDR_fam"/>
</dbReference>
<dbReference type="GO" id="GO:0016491">
    <property type="term" value="F:oxidoreductase activity"/>
    <property type="evidence" value="ECO:0007669"/>
    <property type="project" value="UniProtKB-KW"/>
</dbReference>
<evidence type="ECO:0000313" key="6">
    <source>
        <dbReference type="Proteomes" id="UP001287356"/>
    </source>
</evidence>
<dbReference type="Gene3D" id="3.40.50.720">
    <property type="entry name" value="NAD(P)-binding Rossmann-like Domain"/>
    <property type="match status" value="1"/>
</dbReference>
<keyword evidence="6" id="KW-1185">Reference proteome</keyword>
<dbReference type="PRINTS" id="PR00081">
    <property type="entry name" value="GDHRDH"/>
</dbReference>